<name>A0ABW5XCB8_9MICO</name>
<evidence type="ECO:0000313" key="3">
    <source>
        <dbReference type="EMBL" id="MFD2839941.1"/>
    </source>
</evidence>
<evidence type="ECO:0000313" key="4">
    <source>
        <dbReference type="Proteomes" id="UP001597391"/>
    </source>
</evidence>
<proteinExistence type="predicted"/>
<feature type="region of interest" description="Disordered" evidence="1">
    <location>
        <begin position="314"/>
        <end position="338"/>
    </location>
</feature>
<keyword evidence="4" id="KW-1185">Reference proteome</keyword>
<feature type="region of interest" description="Disordered" evidence="1">
    <location>
        <begin position="174"/>
        <end position="205"/>
    </location>
</feature>
<protein>
    <submittedName>
        <fullName evidence="3">Uncharacterized protein</fullName>
    </submittedName>
</protein>
<dbReference type="RefSeq" id="WP_377465548.1">
    <property type="nucleotide sequence ID" value="NZ_JBHUOP010000002.1"/>
</dbReference>
<feature type="transmembrane region" description="Helical" evidence="2">
    <location>
        <begin position="274"/>
        <end position="294"/>
    </location>
</feature>
<feature type="compositionally biased region" description="Low complexity" evidence="1">
    <location>
        <begin position="324"/>
        <end position="338"/>
    </location>
</feature>
<evidence type="ECO:0000256" key="1">
    <source>
        <dbReference type="SAM" id="MobiDB-lite"/>
    </source>
</evidence>
<dbReference type="EMBL" id="JBHUOP010000002">
    <property type="protein sequence ID" value="MFD2839941.1"/>
    <property type="molecule type" value="Genomic_DNA"/>
</dbReference>
<keyword evidence="2" id="KW-1133">Transmembrane helix</keyword>
<sequence length="588" mass="62890">MWATASLDDEPEPRLRISAQARADGRTSVTEEFVWDTQASAGTFTRALPLFVPRAEASWRKFEYTNFVATSPDAQLTLTVADDAHQLLATIGVPPADESTGEATSLPQYVTVEFSYVVTGATSAGSPYGSDPNEFYWAPLASGGGEFNALTFALTAGNPATVLRCAVHRDDGSLLGWSSDPGPDDTPEPDVGQPEATCRANPRSGVVRGSDLSVHSTVIVRGEFPQGTIHTDSSISVVEPDIDQDAENSGTSTDEFDPTWSENIDFGLDSGMGLALPAFALVAVGVIATLFAYFTRERPDLSFPNLGSTDAEAASAQAPELLRTDSSTTSGSRGTTASKKAWLTAGATPVSKTLNVPATTAIPAGLPIAFVGPILSLEVNWLDLSAVLSSLAQRDHVRVTLHSSNEKEPPQRGTDSWTFERFNSDSESDLTSVETALLDDIFGKATTLEAHSLHSACAPKLLEVLSLIGQEIHAQGLTLSPVDHATARKARRVQRTPVGRAYAEQVAGLKRSFEQLEEDGLSAFAGEPTPDVFLRYLPYAIAVGQAHEWGRAFDRAGIPFASPAWFSQRTARVDTFEQFALRWQAAVV</sequence>
<evidence type="ECO:0000256" key="2">
    <source>
        <dbReference type="SAM" id="Phobius"/>
    </source>
</evidence>
<keyword evidence="2" id="KW-0812">Transmembrane</keyword>
<gene>
    <name evidence="3" type="ORF">ACFSYH_05070</name>
</gene>
<comment type="caution">
    <text evidence="3">The sequence shown here is derived from an EMBL/GenBank/DDBJ whole genome shotgun (WGS) entry which is preliminary data.</text>
</comment>
<dbReference type="Proteomes" id="UP001597391">
    <property type="component" value="Unassembled WGS sequence"/>
</dbReference>
<organism evidence="3 4">
    <name type="scientific">Populibacterium corticicola</name>
    <dbReference type="NCBI Taxonomy" id="1812826"/>
    <lineage>
        <taxon>Bacteria</taxon>
        <taxon>Bacillati</taxon>
        <taxon>Actinomycetota</taxon>
        <taxon>Actinomycetes</taxon>
        <taxon>Micrococcales</taxon>
        <taxon>Jonesiaceae</taxon>
        <taxon>Populibacterium</taxon>
    </lineage>
</organism>
<accession>A0ABW5XCB8</accession>
<reference evidence="4" key="1">
    <citation type="journal article" date="2019" name="Int. J. Syst. Evol. Microbiol.">
        <title>The Global Catalogue of Microorganisms (GCM) 10K type strain sequencing project: providing services to taxonomists for standard genome sequencing and annotation.</title>
        <authorList>
            <consortium name="The Broad Institute Genomics Platform"/>
            <consortium name="The Broad Institute Genome Sequencing Center for Infectious Disease"/>
            <person name="Wu L."/>
            <person name="Ma J."/>
        </authorList>
    </citation>
    <scope>NUCLEOTIDE SEQUENCE [LARGE SCALE GENOMIC DNA]</scope>
    <source>
        <strain evidence="4">KCTC 33576</strain>
    </source>
</reference>
<keyword evidence="2" id="KW-0472">Membrane</keyword>